<accession>A0ABR1GH96</accession>
<proteinExistence type="predicted"/>
<dbReference type="InterPro" id="IPR052396">
    <property type="entry name" value="Meiotic_Drive_Suppr_Kinase"/>
</dbReference>
<dbReference type="SUPFAM" id="SSF56112">
    <property type="entry name" value="Protein kinase-like (PK-like)"/>
    <property type="match status" value="1"/>
</dbReference>
<gene>
    <name evidence="1" type="ORF">QQX98_013143</name>
</gene>
<dbReference type="PANTHER" id="PTHR37171:SF1">
    <property type="entry name" value="SERINE_THREONINE-PROTEIN KINASE YRZF-RELATED"/>
    <property type="match status" value="1"/>
</dbReference>
<evidence type="ECO:0000313" key="1">
    <source>
        <dbReference type="EMBL" id="KAK7394071.1"/>
    </source>
</evidence>
<comment type="caution">
    <text evidence="1">The sequence shown here is derived from an EMBL/GenBank/DDBJ whole genome shotgun (WGS) entry which is preliminary data.</text>
</comment>
<dbReference type="InterPro" id="IPR011009">
    <property type="entry name" value="Kinase-like_dom_sf"/>
</dbReference>
<name>A0ABR1GH96_9HYPO</name>
<dbReference type="PANTHER" id="PTHR37171">
    <property type="entry name" value="SERINE/THREONINE-PROTEIN KINASE YRZF-RELATED"/>
    <property type="match status" value="1"/>
</dbReference>
<keyword evidence="2" id="KW-1185">Reference proteome</keyword>
<protein>
    <recommendedName>
        <fullName evidence="3">Protein kinase domain-containing protein</fullName>
    </recommendedName>
</protein>
<dbReference type="Proteomes" id="UP001498476">
    <property type="component" value="Unassembled WGS sequence"/>
</dbReference>
<reference evidence="1 2" key="1">
    <citation type="journal article" date="2025" name="Microbiol. Resour. Announc.">
        <title>Draft genome sequences for Neonectria magnoliae and Neonectria punicea, canker pathogens of Liriodendron tulipifera and Acer saccharum in West Virginia.</title>
        <authorList>
            <person name="Petronek H.M."/>
            <person name="Kasson M.T."/>
            <person name="Metheny A.M."/>
            <person name="Stauder C.M."/>
            <person name="Lovett B."/>
            <person name="Lynch S.C."/>
            <person name="Garnas J.R."/>
            <person name="Kasson L.R."/>
            <person name="Stajich J.E."/>
        </authorList>
    </citation>
    <scope>NUCLEOTIDE SEQUENCE [LARGE SCALE GENOMIC DNA]</scope>
    <source>
        <strain evidence="1 2">NRRL 64653</strain>
    </source>
</reference>
<sequence>MDEYDSSSRKIKFGFGHSQLTAIGHYNDHGHPHVLHLTLQRSPFTRAASQLLLRLPSILQSLVRPLCPGWLLPTSLILKKLKPGWDDEFDNEKRMYERLQDLQGSTIPFFHGEGRCEGTRALILSKVNGVEPFNQNDPLPLVDFQDRASVAFDALRARGVMYDDIKLDNLLITGDRIVLIDLESVWEPEDMDYFFKSCVDNIVRLYNIYLSGLEMDF</sequence>
<evidence type="ECO:0008006" key="3">
    <source>
        <dbReference type="Google" id="ProtNLM"/>
    </source>
</evidence>
<evidence type="ECO:0000313" key="2">
    <source>
        <dbReference type="Proteomes" id="UP001498476"/>
    </source>
</evidence>
<dbReference type="EMBL" id="JAZAVJ010000506">
    <property type="protein sequence ID" value="KAK7394071.1"/>
    <property type="molecule type" value="Genomic_DNA"/>
</dbReference>
<organism evidence="1 2">
    <name type="scientific">Neonectria punicea</name>
    <dbReference type="NCBI Taxonomy" id="979145"/>
    <lineage>
        <taxon>Eukaryota</taxon>
        <taxon>Fungi</taxon>
        <taxon>Dikarya</taxon>
        <taxon>Ascomycota</taxon>
        <taxon>Pezizomycotina</taxon>
        <taxon>Sordariomycetes</taxon>
        <taxon>Hypocreomycetidae</taxon>
        <taxon>Hypocreales</taxon>
        <taxon>Nectriaceae</taxon>
        <taxon>Neonectria</taxon>
    </lineage>
</organism>